<dbReference type="RefSeq" id="XP_040654064.1">
    <property type="nucleotide sequence ID" value="XM_040803960.1"/>
</dbReference>
<reference evidence="2 3" key="1">
    <citation type="journal article" date="2016" name="Sci. Rep.">
        <title>Insights into Adaptations to a Near-Obligate Nematode Endoparasitic Lifestyle from the Finished Genome of Drechmeria coniospora.</title>
        <authorList>
            <person name="Zhang L."/>
            <person name="Zhou Z."/>
            <person name="Guo Q."/>
            <person name="Fokkens L."/>
            <person name="Miskei M."/>
            <person name="Pocsi I."/>
            <person name="Zhang W."/>
            <person name="Chen M."/>
            <person name="Wang L."/>
            <person name="Sun Y."/>
            <person name="Donzelli B.G."/>
            <person name="Gibson D.M."/>
            <person name="Nelson D.R."/>
            <person name="Luo J.G."/>
            <person name="Rep M."/>
            <person name="Liu H."/>
            <person name="Yang S."/>
            <person name="Wang J."/>
            <person name="Krasnoff S.B."/>
            <person name="Xu Y."/>
            <person name="Molnar I."/>
            <person name="Lin M."/>
        </authorList>
    </citation>
    <scope>NUCLEOTIDE SEQUENCE [LARGE SCALE GENOMIC DNA]</scope>
    <source>
        <strain evidence="2 3">ARSEF 6962</strain>
    </source>
</reference>
<sequence length="722" mass="80513">MARLLPFLSNFAVGVVHFILGDNEGGVRAEEMATRTVVVLSAAALTIGTDGLAAPILAGVLGGIAADGAITIIESQIHGHPHPHGFVAAAQNVVWAFNQSNYDHLAGDLFDVVTIAVMDGFVGLKSVPNAAKSRQTVIHRIEGQKVVKTTSDASLSVFFAANDQRLLSYMGRLVTREISGVMEDVEVLTKGSKPKAETPFVSIIRGGKVEQGNPQAKVSLTVGNANEAYGEYAQNLIDQRAYAKQFNELSKAAGYESRLTGDSHQIKLKSFRVMTRDLEKPEIKAITEHAKRVEPQGTAKVSVKGHGQFEVDTWRISPILENVVEGSYRVETPWISRLPTKVLELIRDHPQAFGKVRSFHYTKTLVDGFSHISPINLHNITHEEIHMEEVAVDGLLHCRHVKAVARSLNSTWIDWTEHYEYLVKYTDGSTEWVPADLIAEDLRKEYQARVMKSAREIQSLEETTQGGMMKVLYTDGTEGKVHSNQLFWQEIDKLEHELDPREVDAILYHMQRQENQVSLQVPVDPRSKFPLKAGVGAVPYVNQDHFEQPAPIYLGWARDFDGGVFPCMVDPDKYRGCALVYNNEVVVHQGKYEILPFDETRMEFQKSVHGLVPRGYHAIVGGYDKDHKVQYHCIARWKDRWMIGRAGPQLVRCPLLPFCAEVEADDVVERSDDAVHIYGAQQHRMRHAGLEEPLRCVKGKPRKSVGGRGGPERRSYQVAGDG</sequence>
<gene>
    <name evidence="2" type="ORF">DCS_06672</name>
</gene>
<evidence type="ECO:0000256" key="1">
    <source>
        <dbReference type="SAM" id="MobiDB-lite"/>
    </source>
</evidence>
<dbReference type="Proteomes" id="UP000076580">
    <property type="component" value="Chromosome 03"/>
</dbReference>
<organism evidence="2 3">
    <name type="scientific">Drechmeria coniospora</name>
    <name type="common">Nematophagous fungus</name>
    <name type="synonym">Meria coniospora</name>
    <dbReference type="NCBI Taxonomy" id="98403"/>
    <lineage>
        <taxon>Eukaryota</taxon>
        <taxon>Fungi</taxon>
        <taxon>Dikarya</taxon>
        <taxon>Ascomycota</taxon>
        <taxon>Pezizomycotina</taxon>
        <taxon>Sordariomycetes</taxon>
        <taxon>Hypocreomycetidae</taxon>
        <taxon>Hypocreales</taxon>
        <taxon>Ophiocordycipitaceae</taxon>
        <taxon>Drechmeria</taxon>
    </lineage>
</organism>
<evidence type="ECO:0000313" key="2">
    <source>
        <dbReference type="EMBL" id="KYK54712.1"/>
    </source>
</evidence>
<dbReference type="AlphaFoldDB" id="A0A151GC76"/>
<accession>A0A151GC76</accession>
<proteinExistence type="predicted"/>
<dbReference type="Pfam" id="PF11901">
    <property type="entry name" value="DM9"/>
    <property type="match status" value="1"/>
</dbReference>
<protein>
    <submittedName>
        <fullName evidence="2">Uncharacterized protein</fullName>
    </submittedName>
</protein>
<feature type="region of interest" description="Disordered" evidence="1">
    <location>
        <begin position="698"/>
        <end position="722"/>
    </location>
</feature>
<evidence type="ECO:0000313" key="3">
    <source>
        <dbReference type="Proteomes" id="UP000076580"/>
    </source>
</evidence>
<dbReference type="InParanoid" id="A0A151GC76"/>
<name>A0A151GC76_DRECN</name>
<dbReference type="InterPro" id="IPR006616">
    <property type="entry name" value="DM9_repeat"/>
</dbReference>
<keyword evidence="3" id="KW-1185">Reference proteome</keyword>
<comment type="caution">
    <text evidence="2">The sequence shown here is derived from an EMBL/GenBank/DDBJ whole genome shotgun (WGS) entry which is preliminary data.</text>
</comment>
<dbReference type="Gene3D" id="2.40.50.40">
    <property type="match status" value="1"/>
</dbReference>
<dbReference type="GeneID" id="63719315"/>
<dbReference type="EMBL" id="LAYC01000003">
    <property type="protein sequence ID" value="KYK54712.1"/>
    <property type="molecule type" value="Genomic_DNA"/>
</dbReference>